<feature type="chain" id="PRO_5013148711" evidence="1">
    <location>
        <begin position="25"/>
        <end position="142"/>
    </location>
</feature>
<dbReference type="RefSeq" id="WP_097154132.1">
    <property type="nucleotide sequence ID" value="NZ_OBEL01000003.1"/>
</dbReference>
<protein>
    <submittedName>
        <fullName evidence="2">Uncharacterized protein</fullName>
    </submittedName>
</protein>
<organism evidence="2 3">
    <name type="scientific">Cohaesibacter gelatinilyticus</name>
    <dbReference type="NCBI Taxonomy" id="372072"/>
    <lineage>
        <taxon>Bacteria</taxon>
        <taxon>Pseudomonadati</taxon>
        <taxon>Pseudomonadota</taxon>
        <taxon>Alphaproteobacteria</taxon>
        <taxon>Hyphomicrobiales</taxon>
        <taxon>Cohaesibacteraceae</taxon>
    </lineage>
</organism>
<proteinExistence type="predicted"/>
<dbReference type="Pfam" id="PF17267">
    <property type="entry name" value="DUF5333"/>
    <property type="match status" value="1"/>
</dbReference>
<evidence type="ECO:0000313" key="3">
    <source>
        <dbReference type="Proteomes" id="UP000219439"/>
    </source>
</evidence>
<dbReference type="OrthoDB" id="7658992at2"/>
<dbReference type="Proteomes" id="UP000219439">
    <property type="component" value="Unassembled WGS sequence"/>
</dbReference>
<accession>A0A285PDF4</accession>
<evidence type="ECO:0000256" key="1">
    <source>
        <dbReference type="SAM" id="SignalP"/>
    </source>
</evidence>
<evidence type="ECO:0000313" key="2">
    <source>
        <dbReference type="EMBL" id="SNZ19739.1"/>
    </source>
</evidence>
<keyword evidence="3" id="KW-1185">Reference proteome</keyword>
<dbReference type="InterPro" id="IPR020349">
    <property type="entry name" value="Uncharacterised_14.7kDa"/>
</dbReference>
<sequence>MKQIIAALIMAWSMVLVVSHTADAAGQKKFYEISGEPKKAFNKWAENTGFAMFFAKGCNSLKEDRMAVRSAGWAIQKKYKLSNPQWQHLGSQGRQYGQQVLKKVQAYMKAKGLTKNSNDKICRLGHRHLAKRTAIGRMLKAR</sequence>
<dbReference type="EMBL" id="OBEL01000003">
    <property type="protein sequence ID" value="SNZ19739.1"/>
    <property type="molecule type" value="Genomic_DNA"/>
</dbReference>
<name>A0A285PDF4_9HYPH</name>
<gene>
    <name evidence="2" type="ORF">SAMN06265368_2831</name>
</gene>
<dbReference type="AlphaFoldDB" id="A0A285PDF4"/>
<reference evidence="2 3" key="1">
    <citation type="submission" date="2017-09" db="EMBL/GenBank/DDBJ databases">
        <authorList>
            <person name="Ehlers B."/>
            <person name="Leendertz F.H."/>
        </authorList>
    </citation>
    <scope>NUCLEOTIDE SEQUENCE [LARGE SCALE GENOMIC DNA]</scope>
    <source>
        <strain evidence="2 3">DSM 18289</strain>
    </source>
</reference>
<feature type="signal peptide" evidence="1">
    <location>
        <begin position="1"/>
        <end position="24"/>
    </location>
</feature>
<keyword evidence="1" id="KW-0732">Signal</keyword>